<protein>
    <submittedName>
        <fullName evidence="2">Uncharacterized protein</fullName>
    </submittedName>
</protein>
<organism evidence="2 3">
    <name type="scientific">Hydnum rufescens UP504</name>
    <dbReference type="NCBI Taxonomy" id="1448309"/>
    <lineage>
        <taxon>Eukaryota</taxon>
        <taxon>Fungi</taxon>
        <taxon>Dikarya</taxon>
        <taxon>Basidiomycota</taxon>
        <taxon>Agaricomycotina</taxon>
        <taxon>Agaricomycetes</taxon>
        <taxon>Cantharellales</taxon>
        <taxon>Hydnaceae</taxon>
        <taxon>Hydnum</taxon>
    </lineage>
</organism>
<evidence type="ECO:0000313" key="3">
    <source>
        <dbReference type="Proteomes" id="UP000886523"/>
    </source>
</evidence>
<comment type="caution">
    <text evidence="2">The sequence shown here is derived from an EMBL/GenBank/DDBJ whole genome shotgun (WGS) entry which is preliminary data.</text>
</comment>
<feature type="region of interest" description="Disordered" evidence="1">
    <location>
        <begin position="61"/>
        <end position="84"/>
    </location>
</feature>
<proteinExistence type="predicted"/>
<gene>
    <name evidence="2" type="ORF">BS47DRAFT_1369213</name>
</gene>
<keyword evidence="3" id="KW-1185">Reference proteome</keyword>
<sequence>MRPQKPGMNPTPTSAGVVIFKVSFEPSIKTCDATIQTCTPQTKPMNPLDDDQPWYRVRTTRPRYKTVPHTHFGGMANTTRDPHPTVKCQGTPLVHTPTKADGAYYPQ</sequence>
<name>A0A9P6DM97_9AGAM</name>
<evidence type="ECO:0000256" key="1">
    <source>
        <dbReference type="SAM" id="MobiDB-lite"/>
    </source>
</evidence>
<dbReference type="AlphaFoldDB" id="A0A9P6DM97"/>
<dbReference type="EMBL" id="MU129290">
    <property type="protein sequence ID" value="KAF9503873.1"/>
    <property type="molecule type" value="Genomic_DNA"/>
</dbReference>
<reference evidence="2" key="1">
    <citation type="journal article" date="2020" name="Nat. Commun.">
        <title>Large-scale genome sequencing of mycorrhizal fungi provides insights into the early evolution of symbiotic traits.</title>
        <authorList>
            <person name="Miyauchi S."/>
            <person name="Kiss E."/>
            <person name="Kuo A."/>
            <person name="Drula E."/>
            <person name="Kohler A."/>
            <person name="Sanchez-Garcia M."/>
            <person name="Morin E."/>
            <person name="Andreopoulos B."/>
            <person name="Barry K.W."/>
            <person name="Bonito G."/>
            <person name="Buee M."/>
            <person name="Carver A."/>
            <person name="Chen C."/>
            <person name="Cichocki N."/>
            <person name="Clum A."/>
            <person name="Culley D."/>
            <person name="Crous P.W."/>
            <person name="Fauchery L."/>
            <person name="Girlanda M."/>
            <person name="Hayes R.D."/>
            <person name="Keri Z."/>
            <person name="LaButti K."/>
            <person name="Lipzen A."/>
            <person name="Lombard V."/>
            <person name="Magnuson J."/>
            <person name="Maillard F."/>
            <person name="Murat C."/>
            <person name="Nolan M."/>
            <person name="Ohm R.A."/>
            <person name="Pangilinan J."/>
            <person name="Pereira M.F."/>
            <person name="Perotto S."/>
            <person name="Peter M."/>
            <person name="Pfister S."/>
            <person name="Riley R."/>
            <person name="Sitrit Y."/>
            <person name="Stielow J.B."/>
            <person name="Szollosi G."/>
            <person name="Zifcakova L."/>
            <person name="Stursova M."/>
            <person name="Spatafora J.W."/>
            <person name="Tedersoo L."/>
            <person name="Vaario L.M."/>
            <person name="Yamada A."/>
            <person name="Yan M."/>
            <person name="Wang P."/>
            <person name="Xu J."/>
            <person name="Bruns T."/>
            <person name="Baldrian P."/>
            <person name="Vilgalys R."/>
            <person name="Dunand C."/>
            <person name="Henrissat B."/>
            <person name="Grigoriev I.V."/>
            <person name="Hibbett D."/>
            <person name="Nagy L.G."/>
            <person name="Martin F.M."/>
        </authorList>
    </citation>
    <scope>NUCLEOTIDE SEQUENCE</scope>
    <source>
        <strain evidence="2">UP504</strain>
    </source>
</reference>
<dbReference type="Proteomes" id="UP000886523">
    <property type="component" value="Unassembled WGS sequence"/>
</dbReference>
<accession>A0A9P6DM97</accession>
<evidence type="ECO:0000313" key="2">
    <source>
        <dbReference type="EMBL" id="KAF9503873.1"/>
    </source>
</evidence>